<dbReference type="Proteomes" id="UP000015103">
    <property type="component" value="Unassembled WGS sequence"/>
</dbReference>
<feature type="compositionally biased region" description="Polar residues" evidence="4">
    <location>
        <begin position="665"/>
        <end position="686"/>
    </location>
</feature>
<evidence type="ECO:0000256" key="3">
    <source>
        <dbReference type="ARBA" id="ARBA00023242"/>
    </source>
</evidence>
<evidence type="ECO:0000259" key="5">
    <source>
        <dbReference type="SMART" id="SM01275"/>
    </source>
</evidence>
<sequence length="825" mass="88530">MLFEFYSCRFLIRLADLADGQVKCEMGGGPAEILPPKKQAVVDRLRRRIESYRRHQNDCVPRFDHSFNGVVEQNVQDTLLLKQRFLENKAKRTVKKSEKKPVDSSAQNASSSLPKYATKRSASEDVESNGSDNYLGSNVSGAVVDGPPSKSSPAASGHKEGLTKFSVEIVQQLEFTTSTANSQISANVTVKAMNTCIKSDPANSPPSSPTRQPNTPHQVIECKREPELKFVDLEECAAALEKDAAALHGNTSFPGFSDLMGDDASVAFNDLISDISDFNTEFMRDFDFDNSEHKNAIMASGSGAGNDGGPAHIAGQQSRQQQVEESSLHQIKTETKDVPHLHPSCSQARIPYSTGLEMGKTELSPAAQTLKQMAEQHQVKVAALGIGYGGRLHNFGVAGAQSASGNPYPQELKQEAYSNAGQSQSGQNGHGRSQGSPVQQGQGRAGSPGGPRYKTSFGNFPGPRQGQQRSATGPLSLHASQSQQLHSQGHHVQVSLAQSMSAELKGSGAMTLGAQQAAFMGSTQAQDSYCAVSQSQTLNFSQQNLRTRTTPPARHGNHNVGVHHPVVMEIINQSHGQHLPSRQEFQSKSHPVQHPLARFAQPRMLPLQPMPASGPLLRAPHIGASGSARLSGANQGKSARELNSTHNDALTWKQMLLHQSRAAAQFQQPQGGSYSSDAQNSGGQVQHVSIPHQNLALHQVNPTMSVRIHMSQNMSTNQGFASSGGGKPTNQTSGEDHTATGLTNYPPTSTFSTANSVYTQQAFQSQHAAATLQNSSATHSAGNIPSEFNLDFLEQLPADSGAHFTDQDLISSLESTASFSFQDIL</sequence>
<comment type="similarity">
    <text evidence="2">Belongs to the mastermind family.</text>
</comment>
<feature type="compositionally biased region" description="Polar residues" evidence="4">
    <location>
        <begin position="128"/>
        <end position="140"/>
    </location>
</feature>
<keyword evidence="7" id="KW-1185">Reference proteome</keyword>
<evidence type="ECO:0000256" key="1">
    <source>
        <dbReference type="ARBA" id="ARBA00004123"/>
    </source>
</evidence>
<evidence type="ECO:0000256" key="2">
    <source>
        <dbReference type="ARBA" id="ARBA00008081"/>
    </source>
</evidence>
<feature type="domain" description="Neurogenic mastermind-like N-terminal" evidence="5">
    <location>
        <begin position="36"/>
        <end position="95"/>
    </location>
</feature>
<feature type="compositionally biased region" description="Low complexity" evidence="4">
    <location>
        <begin position="316"/>
        <end position="325"/>
    </location>
</feature>
<evidence type="ECO:0000313" key="6">
    <source>
        <dbReference type="EnsemblMetazoa" id="RPRC014238.P124"/>
    </source>
</evidence>
<dbReference type="EMBL" id="ACPB03002842">
    <property type="status" value="NOT_ANNOTATED_CDS"/>
    <property type="molecule type" value="Genomic_DNA"/>
</dbReference>
<evidence type="ECO:0000313" key="7">
    <source>
        <dbReference type="Proteomes" id="UP000015103"/>
    </source>
</evidence>
<feature type="compositionally biased region" description="Low complexity" evidence="4">
    <location>
        <begin position="475"/>
        <end position="489"/>
    </location>
</feature>
<feature type="region of interest" description="Disordered" evidence="4">
    <location>
        <begin position="301"/>
        <end position="326"/>
    </location>
</feature>
<feature type="region of interest" description="Disordered" evidence="4">
    <location>
        <begin position="417"/>
        <end position="489"/>
    </location>
</feature>
<name>A0ABL0EFW0_RHOPR</name>
<feature type="compositionally biased region" description="Low complexity" evidence="4">
    <location>
        <begin position="147"/>
        <end position="156"/>
    </location>
</feature>
<dbReference type="InterPro" id="IPR046370">
    <property type="entry name" value="MAML_N_sf"/>
</dbReference>
<feature type="region of interest" description="Disordered" evidence="4">
    <location>
        <begin position="91"/>
        <end position="159"/>
    </location>
</feature>
<dbReference type="Pfam" id="PF20802">
    <property type="entry name" value="MAML1_3_TAD1"/>
    <property type="match status" value="1"/>
</dbReference>
<feature type="compositionally biased region" description="Polar residues" evidence="4">
    <location>
        <begin position="417"/>
        <end position="442"/>
    </location>
</feature>
<feature type="compositionally biased region" description="Basic and acidic residues" evidence="4">
    <location>
        <begin position="91"/>
        <end position="102"/>
    </location>
</feature>
<proteinExistence type="inferred from homology"/>
<feature type="region of interest" description="Disordered" evidence="4">
    <location>
        <begin position="197"/>
        <end position="217"/>
    </location>
</feature>
<evidence type="ECO:0000256" key="4">
    <source>
        <dbReference type="SAM" id="MobiDB-lite"/>
    </source>
</evidence>
<organism evidence="6 7">
    <name type="scientific">Rhodnius prolixus</name>
    <name type="common">Triatomid bug</name>
    <dbReference type="NCBI Taxonomy" id="13249"/>
    <lineage>
        <taxon>Eukaryota</taxon>
        <taxon>Metazoa</taxon>
        <taxon>Ecdysozoa</taxon>
        <taxon>Arthropoda</taxon>
        <taxon>Hexapoda</taxon>
        <taxon>Insecta</taxon>
        <taxon>Pterygota</taxon>
        <taxon>Neoptera</taxon>
        <taxon>Paraneoptera</taxon>
        <taxon>Hemiptera</taxon>
        <taxon>Heteroptera</taxon>
        <taxon>Panheteroptera</taxon>
        <taxon>Cimicomorpha</taxon>
        <taxon>Reduviidae</taxon>
        <taxon>Triatominae</taxon>
        <taxon>Rhodnius</taxon>
    </lineage>
</organism>
<dbReference type="GeneID" id="141459500"/>
<protein>
    <recommendedName>
        <fullName evidence="5">Neurogenic mastermind-like N-terminal domain-containing protein</fullName>
    </recommendedName>
</protein>
<comment type="subcellular location">
    <subcellularLocation>
        <location evidence="1">Nucleus</location>
    </subcellularLocation>
</comment>
<keyword evidence="3" id="KW-0539">Nucleus</keyword>
<feature type="region of interest" description="Disordered" evidence="4">
    <location>
        <begin position="661"/>
        <end position="686"/>
    </location>
</feature>
<dbReference type="Pfam" id="PF09596">
    <property type="entry name" value="MamL-1"/>
    <property type="match status" value="1"/>
</dbReference>
<dbReference type="Gene3D" id="6.10.250.970">
    <property type="match status" value="1"/>
</dbReference>
<reference evidence="6" key="1">
    <citation type="submission" date="2025-05" db="UniProtKB">
        <authorList>
            <consortium name="EnsemblMetazoa"/>
        </authorList>
    </citation>
    <scope>IDENTIFICATION</scope>
</reference>
<dbReference type="SMART" id="SM01275">
    <property type="entry name" value="MamL-1"/>
    <property type="match status" value="1"/>
</dbReference>
<feature type="region of interest" description="Disordered" evidence="4">
    <location>
        <begin position="715"/>
        <end position="742"/>
    </location>
</feature>
<dbReference type="RefSeq" id="XP_073994752.1">
    <property type="nucleotide sequence ID" value="XM_074138651.1"/>
</dbReference>
<accession>A0ABL0EFW0</accession>
<feature type="compositionally biased region" description="Polar residues" evidence="4">
    <location>
        <begin position="104"/>
        <end position="113"/>
    </location>
</feature>
<dbReference type="InterPro" id="IPR019082">
    <property type="entry name" value="Mastermind-like_N"/>
</dbReference>
<dbReference type="EnsemblMetazoa" id="RPRC014238.R124">
    <property type="protein sequence ID" value="RPRC014238.P124"/>
    <property type="gene ID" value="RPRC014238"/>
</dbReference>